<dbReference type="GO" id="GO:0031297">
    <property type="term" value="P:replication fork processing"/>
    <property type="evidence" value="ECO:0007669"/>
    <property type="project" value="TreeGrafter"/>
</dbReference>
<keyword evidence="3" id="KW-0539">Nucleus</keyword>
<dbReference type="PROSITE" id="PS51192">
    <property type="entry name" value="HELICASE_ATP_BIND_1"/>
    <property type="match status" value="1"/>
</dbReference>
<reference evidence="6" key="2">
    <citation type="journal article" date="2023" name="Infect Dis Poverty">
        <title>Chromosome-scale genome of the human blood fluke Schistosoma mekongi and its implications for public health.</title>
        <authorList>
            <person name="Zhou M."/>
            <person name="Xu L."/>
            <person name="Xu D."/>
            <person name="Chen W."/>
            <person name="Khan J."/>
            <person name="Hu Y."/>
            <person name="Huang H."/>
            <person name="Wei H."/>
            <person name="Zhang Y."/>
            <person name="Chusongsang P."/>
            <person name="Tanasarnprasert K."/>
            <person name="Hu X."/>
            <person name="Limpanont Y."/>
            <person name="Lv Z."/>
        </authorList>
    </citation>
    <scope>NUCLEOTIDE SEQUENCE</scope>
    <source>
        <strain evidence="6">LV_2022a</strain>
    </source>
</reference>
<evidence type="ECO:0000256" key="3">
    <source>
        <dbReference type="ARBA" id="ARBA00023242"/>
    </source>
</evidence>
<comment type="caution">
    <text evidence="6">The sequence shown here is derived from an EMBL/GenBank/DDBJ whole genome shotgun (WGS) entry which is preliminary data.</text>
</comment>
<accession>A0AAE2D2U7</accession>
<comment type="subcellular location">
    <subcellularLocation>
        <location evidence="1">Nucleus</location>
    </subcellularLocation>
</comment>
<evidence type="ECO:0000259" key="5">
    <source>
        <dbReference type="PROSITE" id="PS51467"/>
    </source>
</evidence>
<dbReference type="GO" id="GO:0016787">
    <property type="term" value="F:hydrolase activity"/>
    <property type="evidence" value="ECO:0007669"/>
    <property type="project" value="UniProtKB-KW"/>
</dbReference>
<sequence>MSSDALSEEERLLIEAKRRKALESRNRNTVGGLVNSMPVVSKQSFVTKHPLSCRSGFNDAKAAKVGEDFIYSSKSWVKSSNPTTLKTSGNSVKQQTSHVKQSFAPKSNKNSFLQGNHPVSSDTFKSTTSLINVLCTLCSPNRFEVHARYHVGLTQLFKSMDSKQYDPQTRRWSFDLSEYNEFVKKVNNINELHLEELPHAVLKIFRNQISSKPGANDLKDNEIDHSMLKDRIPDDLLTALFPFQKDGVCLALKRSGRVLLADDMGLGKTIQSLAIASAYYSEWPLLIIAPSSVRFSWRDQILRWLGKAFNLNVAHIVVVNSGKDITDDWHSFNSSPITIISYDLMSRYGKELLRRRYGVVIADESHFYKKY</sequence>
<dbReference type="Pfam" id="PF07443">
    <property type="entry name" value="HARP"/>
    <property type="match status" value="1"/>
</dbReference>
<dbReference type="EMBL" id="JALJAT010000005">
    <property type="protein sequence ID" value="KAK4469104.1"/>
    <property type="molecule type" value="Genomic_DNA"/>
</dbReference>
<evidence type="ECO:0000256" key="1">
    <source>
        <dbReference type="ARBA" id="ARBA00004123"/>
    </source>
</evidence>
<evidence type="ECO:0000256" key="2">
    <source>
        <dbReference type="ARBA" id="ARBA00022801"/>
    </source>
</evidence>
<reference evidence="6" key="1">
    <citation type="submission" date="2022-04" db="EMBL/GenBank/DDBJ databases">
        <authorList>
            <person name="Xu L."/>
            <person name="Lv Z."/>
        </authorList>
    </citation>
    <scope>NUCLEOTIDE SEQUENCE</scope>
    <source>
        <strain evidence="6">LV_2022a</strain>
    </source>
</reference>
<dbReference type="PROSITE" id="PS51467">
    <property type="entry name" value="HARP"/>
    <property type="match status" value="1"/>
</dbReference>
<dbReference type="InterPro" id="IPR010003">
    <property type="entry name" value="HARP_dom"/>
</dbReference>
<evidence type="ECO:0000259" key="4">
    <source>
        <dbReference type="PROSITE" id="PS51192"/>
    </source>
</evidence>
<keyword evidence="7" id="KW-1185">Reference proteome</keyword>
<dbReference type="InterPro" id="IPR027417">
    <property type="entry name" value="P-loop_NTPase"/>
</dbReference>
<dbReference type="InterPro" id="IPR038718">
    <property type="entry name" value="SNF2-like_sf"/>
</dbReference>
<dbReference type="AlphaFoldDB" id="A0AAE2D2U7"/>
<dbReference type="GO" id="GO:0043596">
    <property type="term" value="C:nuclear replication fork"/>
    <property type="evidence" value="ECO:0007669"/>
    <property type="project" value="TreeGrafter"/>
</dbReference>
<evidence type="ECO:0000313" key="7">
    <source>
        <dbReference type="Proteomes" id="UP001292079"/>
    </source>
</evidence>
<dbReference type="SUPFAM" id="SSF52540">
    <property type="entry name" value="P-loop containing nucleoside triphosphate hydrolases"/>
    <property type="match status" value="1"/>
</dbReference>
<feature type="domain" description="HARP" evidence="5">
    <location>
        <begin position="127"/>
        <end position="198"/>
    </location>
</feature>
<keyword evidence="2" id="KW-0378">Hydrolase</keyword>
<evidence type="ECO:0008006" key="8">
    <source>
        <dbReference type="Google" id="ProtNLM"/>
    </source>
</evidence>
<dbReference type="InterPro" id="IPR014001">
    <property type="entry name" value="Helicase_ATP-bd"/>
</dbReference>
<feature type="domain" description="Helicase ATP-binding" evidence="4">
    <location>
        <begin position="249"/>
        <end position="371"/>
    </location>
</feature>
<dbReference type="Proteomes" id="UP001292079">
    <property type="component" value="Unassembled WGS sequence"/>
</dbReference>
<dbReference type="Gene3D" id="3.40.50.10810">
    <property type="entry name" value="Tandem AAA-ATPase domain"/>
    <property type="match status" value="1"/>
</dbReference>
<organism evidence="6 7">
    <name type="scientific">Schistosoma mekongi</name>
    <name type="common">Parasitic worm</name>
    <dbReference type="NCBI Taxonomy" id="38744"/>
    <lineage>
        <taxon>Eukaryota</taxon>
        <taxon>Metazoa</taxon>
        <taxon>Spiralia</taxon>
        <taxon>Lophotrochozoa</taxon>
        <taxon>Platyhelminthes</taxon>
        <taxon>Trematoda</taxon>
        <taxon>Digenea</taxon>
        <taxon>Strigeidida</taxon>
        <taxon>Schistosomatoidea</taxon>
        <taxon>Schistosomatidae</taxon>
        <taxon>Schistosoma</taxon>
    </lineage>
</organism>
<proteinExistence type="predicted"/>
<evidence type="ECO:0000313" key="6">
    <source>
        <dbReference type="EMBL" id="KAK4469104.1"/>
    </source>
</evidence>
<dbReference type="PANTHER" id="PTHR45766:SF6">
    <property type="entry name" value="SWI_SNF-RELATED MATRIX-ASSOCIATED ACTIN-DEPENDENT REGULATOR OF CHROMATIN SUBFAMILY A-LIKE PROTEIN 1"/>
    <property type="match status" value="1"/>
</dbReference>
<dbReference type="PANTHER" id="PTHR45766">
    <property type="entry name" value="DNA ANNEALING HELICASE AND ENDONUCLEASE ZRANB3 FAMILY MEMBER"/>
    <property type="match status" value="1"/>
</dbReference>
<dbReference type="Pfam" id="PF00176">
    <property type="entry name" value="SNF2-rel_dom"/>
    <property type="match status" value="1"/>
</dbReference>
<name>A0AAE2D2U7_SCHME</name>
<dbReference type="GO" id="GO:0006281">
    <property type="term" value="P:DNA repair"/>
    <property type="evidence" value="ECO:0007669"/>
    <property type="project" value="TreeGrafter"/>
</dbReference>
<gene>
    <name evidence="6" type="ORF">MN116_006690</name>
</gene>
<dbReference type="GO" id="GO:0005524">
    <property type="term" value="F:ATP binding"/>
    <property type="evidence" value="ECO:0007669"/>
    <property type="project" value="InterPro"/>
</dbReference>
<protein>
    <recommendedName>
        <fullName evidence="8">SWI/SNF-related matrix-associated actin-dependent regulator of chromatin subfamily A-like protein 1</fullName>
    </recommendedName>
</protein>
<dbReference type="InterPro" id="IPR000330">
    <property type="entry name" value="SNF2_N"/>
</dbReference>